<keyword evidence="14" id="KW-1185">Reference proteome</keyword>
<dbReference type="EMBL" id="JAACJP010000008">
    <property type="protein sequence ID" value="KAF5382644.1"/>
    <property type="molecule type" value="Genomic_DNA"/>
</dbReference>
<evidence type="ECO:0000259" key="12">
    <source>
        <dbReference type="PROSITE" id="PS50089"/>
    </source>
</evidence>
<evidence type="ECO:0000256" key="3">
    <source>
        <dbReference type="ARBA" id="ARBA00022723"/>
    </source>
</evidence>
<evidence type="ECO:0000256" key="2">
    <source>
        <dbReference type="ARBA" id="ARBA00022679"/>
    </source>
</evidence>
<dbReference type="InterPro" id="IPR013083">
    <property type="entry name" value="Znf_RING/FYVE/PHD"/>
</dbReference>
<evidence type="ECO:0000313" key="13">
    <source>
        <dbReference type="EMBL" id="KAF5382644.1"/>
    </source>
</evidence>
<dbReference type="Gene3D" id="4.10.240.10">
    <property type="entry name" value="Zn(2)-C6 fungal-type DNA-binding domain"/>
    <property type="match status" value="1"/>
</dbReference>
<dbReference type="OrthoDB" id="2123952at2759"/>
<evidence type="ECO:0000313" key="14">
    <source>
        <dbReference type="Proteomes" id="UP000565441"/>
    </source>
</evidence>
<keyword evidence="2" id="KW-0808">Transferase</keyword>
<evidence type="ECO:0000256" key="10">
    <source>
        <dbReference type="SAM" id="MobiDB-lite"/>
    </source>
</evidence>
<feature type="compositionally biased region" description="Pro residues" evidence="10">
    <location>
        <begin position="1282"/>
        <end position="1293"/>
    </location>
</feature>
<dbReference type="Pfam" id="PF17979">
    <property type="entry name" value="zf-CRD"/>
    <property type="match status" value="1"/>
</dbReference>
<dbReference type="GO" id="GO:0008270">
    <property type="term" value="F:zinc ion binding"/>
    <property type="evidence" value="ECO:0007669"/>
    <property type="project" value="UniProtKB-KW"/>
</dbReference>
<keyword evidence="4 9" id="KW-0863">Zinc-finger</keyword>
<dbReference type="Pfam" id="PF00097">
    <property type="entry name" value="zf-C3HC4"/>
    <property type="match status" value="1"/>
</dbReference>
<dbReference type="GO" id="GO:0000981">
    <property type="term" value="F:DNA-binding transcription factor activity, RNA polymerase II-specific"/>
    <property type="evidence" value="ECO:0007669"/>
    <property type="project" value="InterPro"/>
</dbReference>
<evidence type="ECO:0008006" key="15">
    <source>
        <dbReference type="Google" id="ProtNLM"/>
    </source>
</evidence>
<dbReference type="InterPro" id="IPR001841">
    <property type="entry name" value="Znf_RING"/>
</dbReference>
<keyword evidence="5" id="KW-0833">Ubl conjugation pathway</keyword>
<dbReference type="PANTHER" id="PTHR16079:SF4">
    <property type="entry name" value="E3 UBIQUITIN-PROTEIN LIGASE CHFR"/>
    <property type="match status" value="1"/>
</dbReference>
<feature type="compositionally biased region" description="Basic and acidic residues" evidence="10">
    <location>
        <begin position="131"/>
        <end position="147"/>
    </location>
</feature>
<dbReference type="CDD" id="cd00067">
    <property type="entry name" value="GAL4"/>
    <property type="match status" value="1"/>
</dbReference>
<feature type="compositionally biased region" description="Polar residues" evidence="10">
    <location>
        <begin position="291"/>
        <end position="301"/>
    </location>
</feature>
<keyword evidence="6" id="KW-0862">Zinc</keyword>
<accession>A0A8H5M6N1</accession>
<evidence type="ECO:0000256" key="9">
    <source>
        <dbReference type="PROSITE-ProRule" id="PRU00175"/>
    </source>
</evidence>
<evidence type="ECO:0000256" key="5">
    <source>
        <dbReference type="ARBA" id="ARBA00022786"/>
    </source>
</evidence>
<evidence type="ECO:0000256" key="6">
    <source>
        <dbReference type="ARBA" id="ARBA00022833"/>
    </source>
</evidence>
<dbReference type="PROSITE" id="PS50048">
    <property type="entry name" value="ZN2_CY6_FUNGAL_2"/>
    <property type="match status" value="1"/>
</dbReference>
<dbReference type="InterPro" id="IPR040909">
    <property type="entry name" value="CHFR_Znf-CRD"/>
</dbReference>
<feature type="compositionally biased region" description="Polar residues" evidence="10">
    <location>
        <begin position="37"/>
        <end position="56"/>
    </location>
</feature>
<feature type="domain" description="RING-type" evidence="12">
    <location>
        <begin position="897"/>
        <end position="937"/>
    </location>
</feature>
<organism evidence="13 14">
    <name type="scientific">Tricholomella constricta</name>
    <dbReference type="NCBI Taxonomy" id="117010"/>
    <lineage>
        <taxon>Eukaryota</taxon>
        <taxon>Fungi</taxon>
        <taxon>Dikarya</taxon>
        <taxon>Basidiomycota</taxon>
        <taxon>Agaricomycotina</taxon>
        <taxon>Agaricomycetes</taxon>
        <taxon>Agaricomycetidae</taxon>
        <taxon>Agaricales</taxon>
        <taxon>Tricholomatineae</taxon>
        <taxon>Lyophyllaceae</taxon>
        <taxon>Tricholomella</taxon>
    </lineage>
</organism>
<dbReference type="GO" id="GO:0016567">
    <property type="term" value="P:protein ubiquitination"/>
    <property type="evidence" value="ECO:0007669"/>
    <property type="project" value="TreeGrafter"/>
</dbReference>
<dbReference type="InterPro" id="IPR018957">
    <property type="entry name" value="Znf_C3HC4_RING-type"/>
</dbReference>
<evidence type="ECO:0000256" key="4">
    <source>
        <dbReference type="ARBA" id="ARBA00022771"/>
    </source>
</evidence>
<dbReference type="SMART" id="SM00066">
    <property type="entry name" value="GAL4"/>
    <property type="match status" value="1"/>
</dbReference>
<dbReference type="Gene3D" id="3.30.40.10">
    <property type="entry name" value="Zinc/RING finger domain, C3HC4 (zinc finger)"/>
    <property type="match status" value="1"/>
</dbReference>
<proteinExistence type="predicted"/>
<keyword evidence="8" id="KW-0131">Cell cycle</keyword>
<dbReference type="GO" id="GO:0005634">
    <property type="term" value="C:nucleus"/>
    <property type="evidence" value="ECO:0007669"/>
    <property type="project" value="UniProtKB-SubCell"/>
</dbReference>
<gene>
    <name evidence="13" type="ORF">D9615_002795</name>
</gene>
<name>A0A8H5M6N1_9AGAR</name>
<protein>
    <recommendedName>
        <fullName evidence="15">Zn(2)-C6 fungal-type domain-containing protein</fullName>
    </recommendedName>
</protein>
<dbReference type="InterPro" id="IPR001138">
    <property type="entry name" value="Zn2Cys6_DnaBD"/>
</dbReference>
<feature type="region of interest" description="Disordered" evidence="10">
    <location>
        <begin position="206"/>
        <end position="301"/>
    </location>
</feature>
<dbReference type="InterPro" id="IPR052256">
    <property type="entry name" value="E3_ubiquitin-ligase_CHFR"/>
</dbReference>
<feature type="compositionally biased region" description="Basic and acidic residues" evidence="10">
    <location>
        <begin position="856"/>
        <end position="866"/>
    </location>
</feature>
<evidence type="ECO:0000256" key="1">
    <source>
        <dbReference type="ARBA" id="ARBA00004123"/>
    </source>
</evidence>
<dbReference type="InterPro" id="IPR036864">
    <property type="entry name" value="Zn2-C6_fun-type_DNA-bd_sf"/>
</dbReference>
<feature type="compositionally biased region" description="Low complexity" evidence="10">
    <location>
        <begin position="77"/>
        <end position="86"/>
    </location>
</feature>
<dbReference type="CDD" id="cd12148">
    <property type="entry name" value="fungal_TF_MHR"/>
    <property type="match status" value="1"/>
</dbReference>
<feature type="region of interest" description="Disordered" evidence="10">
    <location>
        <begin position="1"/>
        <end position="183"/>
    </location>
</feature>
<keyword evidence="3" id="KW-0479">Metal-binding</keyword>
<reference evidence="13 14" key="1">
    <citation type="journal article" date="2020" name="ISME J.">
        <title>Uncovering the hidden diversity of litter-decomposition mechanisms in mushroom-forming fungi.</title>
        <authorList>
            <person name="Floudas D."/>
            <person name="Bentzer J."/>
            <person name="Ahren D."/>
            <person name="Johansson T."/>
            <person name="Persson P."/>
            <person name="Tunlid A."/>
        </authorList>
    </citation>
    <scope>NUCLEOTIDE SEQUENCE [LARGE SCALE GENOMIC DNA]</scope>
    <source>
        <strain evidence="13 14">CBS 661.87</strain>
    </source>
</reference>
<evidence type="ECO:0000256" key="7">
    <source>
        <dbReference type="ARBA" id="ARBA00023242"/>
    </source>
</evidence>
<feature type="domain" description="Zn(2)-C6 fungal-type" evidence="11">
    <location>
        <begin position="189"/>
        <end position="222"/>
    </location>
</feature>
<dbReference type="PANTHER" id="PTHR16079">
    <property type="entry name" value="UBIQUITIN LIGASE PROTEIN CHFR"/>
    <property type="match status" value="1"/>
</dbReference>
<feature type="region of interest" description="Disordered" evidence="10">
    <location>
        <begin position="828"/>
        <end position="872"/>
    </location>
</feature>
<comment type="caution">
    <text evidence="13">The sequence shown here is derived from an EMBL/GenBank/DDBJ whole genome shotgun (WGS) entry which is preliminary data.</text>
</comment>
<evidence type="ECO:0000259" key="11">
    <source>
        <dbReference type="PROSITE" id="PS50048"/>
    </source>
</evidence>
<dbReference type="GO" id="GO:0006511">
    <property type="term" value="P:ubiquitin-dependent protein catabolic process"/>
    <property type="evidence" value="ECO:0007669"/>
    <property type="project" value="TreeGrafter"/>
</dbReference>
<evidence type="ECO:0000256" key="8">
    <source>
        <dbReference type="ARBA" id="ARBA00023306"/>
    </source>
</evidence>
<dbReference type="GO" id="GO:0004842">
    <property type="term" value="F:ubiquitin-protein transferase activity"/>
    <property type="evidence" value="ECO:0007669"/>
    <property type="project" value="TreeGrafter"/>
</dbReference>
<comment type="subcellular location">
    <subcellularLocation>
        <location evidence="1">Nucleus</location>
    </subcellularLocation>
</comment>
<sequence length="1314" mass="146172">MFVTPSRVRSDSFHAHQPQPFYSGPEYTPIANGAPVLSSNNQYPTNSHPYGVSSLSGDGPDLFSSHQLGAERNRADLSPSSSNLPRSHSHVLPRATHYTTYDDLAPAGNYPPRRDPSPVMIDTYNLGEDQTLERESTRNKPSSEKSGDSSTPPAPLPKRKARREKPRIELAPDQPPTTQGKPRARVYVACVQCRARKIRCDGAKPVCHNCSKRAAGNNECNYDPIPKRRGPDKTPGARQRPAKDSSENADGGPVRRRRRRDTTSRSTTTPEQQPESQARHRSRSDSRSIVAPSSISLPSPVQSDILASPVDFAPLPNVISTPETCYEERIHNPFHSRDITDGNLLDKAPLNVFDDAFDLSTVIPMVHFSQSRVTGRAYITQLDDSGNEDDELSDVSCEPSLNFSRKIWWDSLLSLYISPTSSRQHLTVAQRESAAQAITSDIRFLFNTSNYWFSFFHIPSFFGNYYDPRKRERIQPSLVLALLAMATFWQSSEVGFGRLGRERALRFRDEAQSALDASFNAGWIDETLAQAAWLLALFEVCSHPLHSSERSNSSMVMLDSIIRSLSLTFVDAGDPKASTFSPGTVPAVLQRPRDSDWFPDQELDFNPHRPSANGKSSLHNLSSVREGPGEVGCSCRSMTLSAHWPECNEHTPLWTSTPAWNSSWGEAEIRKESCRRLCWSSMILAAGHASYTTAHRSDALNLFISDPSNYAILFSGESIAYSPALSSHHSSKDTIWALYDRSFLLWHGCIRMRGDTRATDDSKAQFAVQTWLEADALEAALNKHTCRIERQFIFQAREYIFKCDHMFWPTMSEPEAVQTSTPLIDTSINAPASRDSFSGSSLKRRASSSFEGLEEDAGRKRMKEEKDSTEEDLGVTDVTPTVLNASLADDLAQDLQCGCCSELVYRPVIVNPCQHFFCGSCCVLWIRNGGTNCPACRGLSTIVTPFRALQSVIDTLLRAAPHKARTERERQQADEIYRLGHSMRIPPPREPSPEANVDPPSDFVRPCPHCVAGNPYGWRCPQPIPDPTTDLDRAWHLEDGIPPGHAHCGNCENLLATHAPTTTKCDLCQVFFCGIGVQGRCLAAPLLSQHPHALSDISDLIQSSDVYECFDSNNVEAEIMFDYLTTQRLTPRHIYREIVTHIQSQPRGFKPLMELELFSEIHGVTPGTDPDPEAPRSSICRQCAAEVFLWGLREWWIRERQKGFLEEHIMNKKNCPDGRACDLQLDLAHAREFNHIFAAPEPTAPAPVSGLTPIPAPEQSALQATTPVLEVQANPAEVREPLPVPDPQSPTPPALWTLFAREAANHSQSVTDLA</sequence>
<feature type="region of interest" description="Disordered" evidence="10">
    <location>
        <begin position="1274"/>
        <end position="1294"/>
    </location>
</feature>
<dbReference type="Pfam" id="PF00172">
    <property type="entry name" value="Zn_clus"/>
    <property type="match status" value="1"/>
</dbReference>
<dbReference type="SUPFAM" id="SSF57850">
    <property type="entry name" value="RING/U-box"/>
    <property type="match status" value="1"/>
</dbReference>
<dbReference type="SUPFAM" id="SSF57701">
    <property type="entry name" value="Zn2/Cys6 DNA-binding domain"/>
    <property type="match status" value="1"/>
</dbReference>
<dbReference type="Proteomes" id="UP000565441">
    <property type="component" value="Unassembled WGS sequence"/>
</dbReference>
<dbReference type="PROSITE" id="PS50089">
    <property type="entry name" value="ZF_RING_2"/>
    <property type="match status" value="1"/>
</dbReference>
<keyword evidence="7" id="KW-0539">Nucleus</keyword>